<dbReference type="PANTHER" id="PTHR43519:SF1">
    <property type="entry name" value="ATP-DEPENDENT RNA HELICASE HRPB"/>
    <property type="match status" value="1"/>
</dbReference>
<proteinExistence type="predicted"/>
<dbReference type="GO" id="GO:0005524">
    <property type="term" value="F:ATP binding"/>
    <property type="evidence" value="ECO:0007669"/>
    <property type="project" value="UniProtKB-KW"/>
</dbReference>
<dbReference type="InterPro" id="IPR007502">
    <property type="entry name" value="Helicase-assoc_dom"/>
</dbReference>
<dbReference type="Pfam" id="PF08482">
    <property type="entry name" value="HrpB_C"/>
    <property type="match status" value="1"/>
</dbReference>
<dbReference type="Pfam" id="PF24473">
    <property type="entry name" value="CON_HrpB"/>
    <property type="match status" value="1"/>
</dbReference>
<dbReference type="PIRSF" id="PIRSF005496">
    <property type="entry name" value="ATP_hel_hrpB"/>
    <property type="match status" value="1"/>
</dbReference>
<dbReference type="InterPro" id="IPR056329">
    <property type="entry name" value="CON_HrpB"/>
</dbReference>
<dbReference type="InterPro" id="IPR013689">
    <property type="entry name" value="RNA_helicase_ATP-dep_HrpB_C"/>
</dbReference>
<dbReference type="GO" id="GO:0003676">
    <property type="term" value="F:nucleic acid binding"/>
    <property type="evidence" value="ECO:0007669"/>
    <property type="project" value="InterPro"/>
</dbReference>
<evidence type="ECO:0000259" key="6">
    <source>
        <dbReference type="PROSITE" id="PS51192"/>
    </source>
</evidence>
<dbReference type="SMART" id="SM00487">
    <property type="entry name" value="DEXDc"/>
    <property type="match status" value="1"/>
</dbReference>
<evidence type="ECO:0000256" key="2">
    <source>
        <dbReference type="ARBA" id="ARBA00022801"/>
    </source>
</evidence>
<dbReference type="InterPro" id="IPR010225">
    <property type="entry name" value="HrpB"/>
</dbReference>
<dbReference type="InterPro" id="IPR049614">
    <property type="entry name" value="HrpB_DEXH"/>
</dbReference>
<dbReference type="InterPro" id="IPR027417">
    <property type="entry name" value="P-loop_NTPase"/>
</dbReference>
<dbReference type="CDD" id="cd18791">
    <property type="entry name" value="SF2_C_RHA"/>
    <property type="match status" value="1"/>
</dbReference>
<dbReference type="Pfam" id="PF00271">
    <property type="entry name" value="Helicase_C"/>
    <property type="match status" value="1"/>
</dbReference>
<sequence>MASLDCCCPSRRIPTGSQTVLPIEQVLPELIIAIQDHPQVVVQAPPGAGKTTRIPLALLECDWLKGKIIVIQPRRLAVYNAAQRLAAQLNEQPGKTVGYRTRYDRCIAKQNRIEVVTDGVFLAQLQRDPELRDVDVVLFDEFHERSVNIDLALAFTLETQAALRGDDHPLRLVVMSATLDGDRLCQWLDAPLVTSAGRTHPVETFYRPPPPDRYPHQHISHVIQEALRKEQGSLLVFLPGMGDIRSVQRQLEEGGLPNNVEVLPLHASLPKEQQQKALAPSPSGQRKVVLSTNVAETSITIEDVRVVIDSGQARIARYDERRGLNGLHTEMISAASAEQRRGRAGRTQPGSCYRLWGEGRQTALKPFNDPEILTTDLQPVALELAQWGVTDITSLTLLDTPPTERLQRAREGLQQLGALRPDGNITPLGRKLSLLGLPPRLAALAWACHGSPAEAEAISCAAILSEGDPLRRNNDHFQSDLHLRLEWMENGNRNGSPSRLHALRAQLQKRLQQHSKSEGQNTNLAQALVRAFPDHVAQQRTSNALRYRMSNGKGAQLQRHDKLATHRYLIVLDAAGTGTDATIHLAYPITEQDLKSALAEQISRQSSLSWDEQKQAVIAEQRTQFGALTLQQQPLTKPWPAPQQEQAKSLLLHALAATQLTALPWDDASRHFCERINWLARQQPDHWPDFGLQALTEQAPLWLSPFLENCYSFKDLNTIPLLDALKSHLGWQRLAELDDAAPSYWNLATGNHQVHYRNGTPTLSVRLQECYGIQQHPTLPGGAPVTLELLSPARRPIQITQDLPAFWSGSYREVAKEMRGRYPKHFWPDDPASAQATTRTKNALGK</sequence>
<dbReference type="SUPFAM" id="SSF52540">
    <property type="entry name" value="P-loop containing nucleoside triphosphate hydrolases"/>
    <property type="match status" value="1"/>
</dbReference>
<dbReference type="InterPro" id="IPR014001">
    <property type="entry name" value="Helicase_ATP-bd"/>
</dbReference>
<feature type="domain" description="Helicase C-terminal" evidence="7">
    <location>
        <begin position="222"/>
        <end position="388"/>
    </location>
</feature>
<reference evidence="9" key="1">
    <citation type="submission" date="2017-08" db="EMBL/GenBank/DDBJ databases">
        <title>Direct submision.</title>
        <authorList>
            <person name="Kim S.-J."/>
            <person name="Rhee S.-K."/>
        </authorList>
    </citation>
    <scope>NUCLEOTIDE SEQUENCE [LARGE SCALE GENOMIC DNA]</scope>
    <source>
        <strain evidence="9">GI5</strain>
    </source>
</reference>
<dbReference type="Pfam" id="PF00270">
    <property type="entry name" value="DEAD"/>
    <property type="match status" value="1"/>
</dbReference>
<dbReference type="SMART" id="SM00847">
    <property type="entry name" value="HA2"/>
    <property type="match status" value="1"/>
</dbReference>
<dbReference type="Pfam" id="PF04408">
    <property type="entry name" value="WHD_HA2"/>
    <property type="match status" value="1"/>
</dbReference>
<feature type="region of interest" description="Disordered" evidence="5">
    <location>
        <begin position="826"/>
        <end position="846"/>
    </location>
</feature>
<dbReference type="GO" id="GO:0004386">
    <property type="term" value="F:helicase activity"/>
    <property type="evidence" value="ECO:0007669"/>
    <property type="project" value="UniProtKB-KW"/>
</dbReference>
<protein>
    <submittedName>
        <fullName evidence="8">ATP-dependent helicase HrpB</fullName>
    </submittedName>
</protein>
<evidence type="ECO:0000259" key="7">
    <source>
        <dbReference type="PROSITE" id="PS51194"/>
    </source>
</evidence>
<dbReference type="Proteomes" id="UP000235116">
    <property type="component" value="Chromosome"/>
</dbReference>
<dbReference type="PANTHER" id="PTHR43519">
    <property type="entry name" value="ATP-DEPENDENT RNA HELICASE HRPB"/>
    <property type="match status" value="1"/>
</dbReference>
<feature type="domain" description="Helicase ATP-binding" evidence="6">
    <location>
        <begin position="31"/>
        <end position="184"/>
    </location>
</feature>
<dbReference type="KEGG" id="kak:Kalk_09840"/>
<evidence type="ECO:0000256" key="3">
    <source>
        <dbReference type="ARBA" id="ARBA00022806"/>
    </source>
</evidence>
<evidence type="ECO:0000256" key="4">
    <source>
        <dbReference type="ARBA" id="ARBA00022840"/>
    </source>
</evidence>
<dbReference type="CDD" id="cd17990">
    <property type="entry name" value="DEXHc_HrpB"/>
    <property type="match status" value="1"/>
</dbReference>
<dbReference type="InterPro" id="IPR001650">
    <property type="entry name" value="Helicase_C-like"/>
</dbReference>
<evidence type="ECO:0000256" key="1">
    <source>
        <dbReference type="ARBA" id="ARBA00022741"/>
    </source>
</evidence>
<accession>A0A2K9LKD1</accession>
<dbReference type="GO" id="GO:0016787">
    <property type="term" value="F:hydrolase activity"/>
    <property type="evidence" value="ECO:0007669"/>
    <property type="project" value="UniProtKB-KW"/>
</dbReference>
<gene>
    <name evidence="8" type="primary">hrpB</name>
    <name evidence="8" type="ORF">Kalk_09840</name>
</gene>
<dbReference type="InterPro" id="IPR048333">
    <property type="entry name" value="HA2_WH"/>
</dbReference>
<keyword evidence="3 8" id="KW-0347">Helicase</keyword>
<dbReference type="FunFam" id="3.40.50.300:FF:002125">
    <property type="entry name" value="ATP-dependent helicase HrpB"/>
    <property type="match status" value="1"/>
</dbReference>
<dbReference type="EMBL" id="CP022684">
    <property type="protein sequence ID" value="AUM12697.1"/>
    <property type="molecule type" value="Genomic_DNA"/>
</dbReference>
<dbReference type="SMART" id="SM00490">
    <property type="entry name" value="HELICc"/>
    <property type="match status" value="1"/>
</dbReference>
<feature type="compositionally biased region" description="Polar residues" evidence="5">
    <location>
        <begin position="834"/>
        <end position="846"/>
    </location>
</feature>
<keyword evidence="4" id="KW-0067">ATP-binding</keyword>
<keyword evidence="2" id="KW-0378">Hydrolase</keyword>
<evidence type="ECO:0000256" key="5">
    <source>
        <dbReference type="SAM" id="MobiDB-lite"/>
    </source>
</evidence>
<organism evidence="8 9">
    <name type="scientific">Ketobacter alkanivorans</name>
    <dbReference type="NCBI Taxonomy" id="1917421"/>
    <lineage>
        <taxon>Bacteria</taxon>
        <taxon>Pseudomonadati</taxon>
        <taxon>Pseudomonadota</taxon>
        <taxon>Gammaproteobacteria</taxon>
        <taxon>Pseudomonadales</taxon>
        <taxon>Ketobacteraceae</taxon>
        <taxon>Ketobacter</taxon>
    </lineage>
</organism>
<keyword evidence="9" id="KW-1185">Reference proteome</keyword>
<evidence type="ECO:0000313" key="9">
    <source>
        <dbReference type="Proteomes" id="UP000235116"/>
    </source>
</evidence>
<dbReference type="AlphaFoldDB" id="A0A2K9LKD1"/>
<dbReference type="PROSITE" id="PS51194">
    <property type="entry name" value="HELICASE_CTER"/>
    <property type="match status" value="1"/>
</dbReference>
<dbReference type="PROSITE" id="PS51192">
    <property type="entry name" value="HELICASE_ATP_BIND_1"/>
    <property type="match status" value="1"/>
</dbReference>
<keyword evidence="1" id="KW-0547">Nucleotide-binding</keyword>
<dbReference type="Gene3D" id="1.20.120.1080">
    <property type="match status" value="1"/>
</dbReference>
<dbReference type="Gene3D" id="3.40.50.300">
    <property type="entry name" value="P-loop containing nucleotide triphosphate hydrolases"/>
    <property type="match status" value="2"/>
</dbReference>
<dbReference type="NCBIfam" id="TIGR01970">
    <property type="entry name" value="DEAH_box_HrpB"/>
    <property type="match status" value="1"/>
</dbReference>
<evidence type="ECO:0000313" key="8">
    <source>
        <dbReference type="EMBL" id="AUM12697.1"/>
    </source>
</evidence>
<name>A0A2K9LKD1_9GAMM</name>
<dbReference type="InterPro" id="IPR011545">
    <property type="entry name" value="DEAD/DEAH_box_helicase_dom"/>
</dbReference>